<name>A0A0R0LBV2_SOYBN</name>
<reference evidence="1 2" key="1">
    <citation type="journal article" date="2010" name="Nature">
        <title>Genome sequence of the palaeopolyploid soybean.</title>
        <authorList>
            <person name="Schmutz J."/>
            <person name="Cannon S.B."/>
            <person name="Schlueter J."/>
            <person name="Ma J."/>
            <person name="Mitros T."/>
            <person name="Nelson W."/>
            <person name="Hyten D.L."/>
            <person name="Song Q."/>
            <person name="Thelen J.J."/>
            <person name="Cheng J."/>
            <person name="Xu D."/>
            <person name="Hellsten U."/>
            <person name="May G.D."/>
            <person name="Yu Y."/>
            <person name="Sakurai T."/>
            <person name="Umezawa T."/>
            <person name="Bhattacharyya M.K."/>
            <person name="Sandhu D."/>
            <person name="Valliyodan B."/>
            <person name="Lindquist E."/>
            <person name="Peto M."/>
            <person name="Grant D."/>
            <person name="Shu S."/>
            <person name="Goodstein D."/>
            <person name="Barry K."/>
            <person name="Futrell-Griggs M."/>
            <person name="Abernathy B."/>
            <person name="Du J."/>
            <person name="Tian Z."/>
            <person name="Zhu L."/>
            <person name="Gill N."/>
            <person name="Joshi T."/>
            <person name="Libault M."/>
            <person name="Sethuraman A."/>
            <person name="Zhang X.-C."/>
            <person name="Shinozaki K."/>
            <person name="Nguyen H.T."/>
            <person name="Wing R.A."/>
            <person name="Cregan P."/>
            <person name="Specht J."/>
            <person name="Grimwood J."/>
            <person name="Rokhsar D."/>
            <person name="Stacey G."/>
            <person name="Shoemaker R.C."/>
            <person name="Jackson S.A."/>
        </authorList>
    </citation>
    <scope>NUCLEOTIDE SEQUENCE [LARGE SCALE GENOMIC DNA]</scope>
    <source>
        <strain evidence="2">cv. Williams 82</strain>
        <tissue evidence="1">Callus</tissue>
    </source>
</reference>
<keyword evidence="3" id="KW-1185">Reference proteome</keyword>
<reference evidence="2" key="2">
    <citation type="submission" date="2018-02" db="UniProtKB">
        <authorList>
            <consortium name="EnsemblPlants"/>
        </authorList>
    </citation>
    <scope>IDENTIFICATION</scope>
    <source>
        <strain evidence="2">Williams 82</strain>
    </source>
</reference>
<evidence type="ECO:0000313" key="2">
    <source>
        <dbReference type="EnsemblPlants" id="KRH74563"/>
    </source>
</evidence>
<accession>A0A0R0LBV2</accession>
<protein>
    <submittedName>
        <fullName evidence="1 2">Uncharacterized protein</fullName>
    </submittedName>
</protein>
<dbReference type="InParanoid" id="A0A0R0LBV2"/>
<dbReference type="Gramene" id="KRH74563">
    <property type="protein sequence ID" value="KRH74563"/>
    <property type="gene ID" value="GLYMA_01G028400"/>
</dbReference>
<reference evidence="1" key="3">
    <citation type="submission" date="2018-07" db="EMBL/GenBank/DDBJ databases">
        <title>WGS assembly of Glycine max.</title>
        <authorList>
            <person name="Schmutz J."/>
            <person name="Cannon S."/>
            <person name="Schlueter J."/>
            <person name="Ma J."/>
            <person name="Mitros T."/>
            <person name="Nelson W."/>
            <person name="Hyten D."/>
            <person name="Song Q."/>
            <person name="Thelen J."/>
            <person name="Cheng J."/>
            <person name="Xu D."/>
            <person name="Hellsten U."/>
            <person name="May G."/>
            <person name="Yu Y."/>
            <person name="Sakurai T."/>
            <person name="Umezawa T."/>
            <person name="Bhattacharyya M."/>
            <person name="Sandhu D."/>
            <person name="Valliyodan B."/>
            <person name="Lindquist E."/>
            <person name="Peto M."/>
            <person name="Grant D."/>
            <person name="Shu S."/>
            <person name="Goodstein D."/>
            <person name="Barry K."/>
            <person name="Futrell-Griggs M."/>
            <person name="Abernathy B."/>
            <person name="Du J."/>
            <person name="Tian Z."/>
            <person name="Zhu L."/>
            <person name="Gill N."/>
            <person name="Joshi T."/>
            <person name="Libault M."/>
            <person name="Sethuraman A."/>
            <person name="Zhang X."/>
            <person name="Shinozaki K."/>
            <person name="Nguyen H."/>
            <person name="Wing R."/>
            <person name="Cregan P."/>
            <person name="Specht J."/>
            <person name="Grimwood J."/>
            <person name="Rokhsar D."/>
            <person name="Stacey G."/>
            <person name="Shoemaker R."/>
            <person name="Jackson S."/>
        </authorList>
    </citation>
    <scope>NUCLEOTIDE SEQUENCE</scope>
    <source>
        <tissue evidence="1">Callus</tissue>
    </source>
</reference>
<dbReference type="EMBL" id="CM000834">
    <property type="protein sequence ID" value="KRH74563.1"/>
    <property type="molecule type" value="Genomic_DNA"/>
</dbReference>
<dbReference type="AlphaFoldDB" id="A0A0R0LBV2"/>
<dbReference type="EnsemblPlants" id="KRH74563">
    <property type="protein sequence ID" value="KRH74563"/>
    <property type="gene ID" value="GLYMA_01G028400"/>
</dbReference>
<sequence>MLMTCTNNKWLPTVINKQHREIPKGDLKAIKNILFYCLKKRQTKSLNGLSCCYDCVHI</sequence>
<evidence type="ECO:0000313" key="1">
    <source>
        <dbReference type="EMBL" id="KRH74563.1"/>
    </source>
</evidence>
<evidence type="ECO:0000313" key="3">
    <source>
        <dbReference type="Proteomes" id="UP000008827"/>
    </source>
</evidence>
<organism evidence="1">
    <name type="scientific">Glycine max</name>
    <name type="common">Soybean</name>
    <name type="synonym">Glycine hispida</name>
    <dbReference type="NCBI Taxonomy" id="3847"/>
    <lineage>
        <taxon>Eukaryota</taxon>
        <taxon>Viridiplantae</taxon>
        <taxon>Streptophyta</taxon>
        <taxon>Embryophyta</taxon>
        <taxon>Tracheophyta</taxon>
        <taxon>Spermatophyta</taxon>
        <taxon>Magnoliopsida</taxon>
        <taxon>eudicotyledons</taxon>
        <taxon>Gunneridae</taxon>
        <taxon>Pentapetalae</taxon>
        <taxon>rosids</taxon>
        <taxon>fabids</taxon>
        <taxon>Fabales</taxon>
        <taxon>Fabaceae</taxon>
        <taxon>Papilionoideae</taxon>
        <taxon>50 kb inversion clade</taxon>
        <taxon>NPAAA clade</taxon>
        <taxon>indigoferoid/millettioid clade</taxon>
        <taxon>Phaseoleae</taxon>
        <taxon>Glycine</taxon>
        <taxon>Glycine subgen. Soja</taxon>
    </lineage>
</organism>
<proteinExistence type="predicted"/>
<gene>
    <name evidence="1" type="ORF">GLYMA_01G028400</name>
</gene>
<dbReference type="SMR" id="A0A0R0LBV2"/>
<dbReference type="Proteomes" id="UP000008827">
    <property type="component" value="Chromosome 1"/>
</dbReference>